<feature type="transmembrane region" description="Helical" evidence="2">
    <location>
        <begin position="371"/>
        <end position="393"/>
    </location>
</feature>
<keyword evidence="2" id="KW-1133">Transmembrane helix</keyword>
<keyword evidence="2" id="KW-0472">Membrane</keyword>
<name>A0A8S1FDU6_9PELO</name>
<feature type="transmembrane region" description="Helical" evidence="2">
    <location>
        <begin position="659"/>
        <end position="684"/>
    </location>
</feature>
<dbReference type="PANTHER" id="PTHR11238">
    <property type="entry name" value="PROMININ ISOFORM D-RELATED"/>
    <property type="match status" value="1"/>
</dbReference>
<gene>
    <name evidence="4" type="ORF">CBOVIS_LOCUS12568</name>
</gene>
<feature type="transmembrane region" description="Helical" evidence="2">
    <location>
        <begin position="141"/>
        <end position="162"/>
    </location>
</feature>
<dbReference type="OrthoDB" id="5818040at2759"/>
<evidence type="ECO:0008006" key="6">
    <source>
        <dbReference type="Google" id="ProtNLM"/>
    </source>
</evidence>
<accession>A0A8S1FDU6</accession>
<dbReference type="AlphaFoldDB" id="A0A8S1FDU6"/>
<evidence type="ECO:0000313" key="4">
    <source>
        <dbReference type="EMBL" id="CAB3411145.1"/>
    </source>
</evidence>
<keyword evidence="3" id="KW-0732">Signal</keyword>
<dbReference type="PANTHER" id="PTHR11238:SF9">
    <property type="entry name" value="PROMININ, ISOFORM D"/>
    <property type="match status" value="1"/>
</dbReference>
<feature type="transmembrane region" description="Helical" evidence="2">
    <location>
        <begin position="414"/>
        <end position="437"/>
    </location>
</feature>
<proteinExistence type="predicted"/>
<comment type="caution">
    <text evidence="4">The sequence shown here is derived from an EMBL/GenBank/DDBJ whole genome shotgun (WGS) entry which is preliminary data.</text>
</comment>
<reference evidence="4 5" key="1">
    <citation type="submission" date="2020-04" db="EMBL/GenBank/DDBJ databases">
        <authorList>
            <person name="Laetsch R D."/>
            <person name="Stevens L."/>
            <person name="Kumar S."/>
            <person name="Blaxter L. M."/>
        </authorList>
    </citation>
    <scope>NUCLEOTIDE SEQUENCE [LARGE SCALE GENOMIC DNA]</scope>
</reference>
<keyword evidence="5" id="KW-1185">Reference proteome</keyword>
<dbReference type="Proteomes" id="UP000494206">
    <property type="component" value="Unassembled WGS sequence"/>
</dbReference>
<evidence type="ECO:0000256" key="2">
    <source>
        <dbReference type="SAM" id="Phobius"/>
    </source>
</evidence>
<dbReference type="EMBL" id="CADEPM010000012">
    <property type="protein sequence ID" value="CAB3411145.1"/>
    <property type="molecule type" value="Genomic_DNA"/>
</dbReference>
<organism evidence="4 5">
    <name type="scientific">Caenorhabditis bovis</name>
    <dbReference type="NCBI Taxonomy" id="2654633"/>
    <lineage>
        <taxon>Eukaryota</taxon>
        <taxon>Metazoa</taxon>
        <taxon>Ecdysozoa</taxon>
        <taxon>Nematoda</taxon>
        <taxon>Chromadorea</taxon>
        <taxon>Rhabditida</taxon>
        <taxon>Rhabditina</taxon>
        <taxon>Rhabditomorpha</taxon>
        <taxon>Rhabditoidea</taxon>
        <taxon>Rhabditidae</taxon>
        <taxon>Peloderinae</taxon>
        <taxon>Caenorhabditis</taxon>
    </lineage>
</organism>
<sequence>MIPMNIFPFLLLLLGTQQRLIAGETINCADGDMSVKSMKPSFGGISAFYSIAKGISDGLQSTPNEKTYKDLNNFIFDEDDSVTYSVVARDLILNQIGAIVFWSFGFVIILAALVLLVATAIWQCCFTCVPMSQAKRSPTTGVIYIGLLVTCFAFLLTGTILFNISIANLTSSIDRGQEFTKQISNDLGRVLNTGAQQMTCAVQTTTNNTFSELSAQIGNYAQVVIQNTNNQIGLTDLMNFNTSGFDEQIAETRRLQNSLNINCAEKSTISKQFEIVTENLNIFQRSSNNLDDPISVIRSELNTIQNQIQAQADQANQAIESSQLQISDSTISINNMIHDLQDDISNIVSALNTAQSDTVSSNAYFIVKLCLRLVVTVPTCVAMLFAIIAILGVCDGMKRSRFVGCTSKTILVGFYTILVFCIIILFVESAAFVAGWATSAVCVPIFEDPNYKLFHSLQSINIQTQEQGPSDQFNIGATMTSCTDPNETFYNAINASQIISQDAIDNQMDLEQYRTQSNENIQNYPFTQVEVANSSQLNTSLEELKNSLKILQGITNCANNNDYSNYLASLQSTINSASEFTDDVNKFNNPQTGYPNIQAILVQQNNYQFDQGQSVINGSVQQLTSELQTSIFLCRPLIDIFTNGGDVVCQQFGSPIQGMWSSVGLIGVVEFVLAIVFLCVYRWLSRNSPKSSSVSSWNDGPTRRDSDVFAKPPIRLPSFPQAQIEPIEIDRNNADYRDSERHAEEESWGNVGRDVQGLKRNY</sequence>
<protein>
    <recommendedName>
        <fullName evidence="6">Protein tweety homolog</fullName>
    </recommendedName>
</protein>
<evidence type="ECO:0000256" key="1">
    <source>
        <dbReference type="SAM" id="MobiDB-lite"/>
    </source>
</evidence>
<feature type="signal peptide" evidence="3">
    <location>
        <begin position="1"/>
        <end position="23"/>
    </location>
</feature>
<feature type="region of interest" description="Disordered" evidence="1">
    <location>
        <begin position="688"/>
        <end position="711"/>
    </location>
</feature>
<evidence type="ECO:0000256" key="3">
    <source>
        <dbReference type="SAM" id="SignalP"/>
    </source>
</evidence>
<feature type="region of interest" description="Disordered" evidence="1">
    <location>
        <begin position="730"/>
        <end position="750"/>
    </location>
</feature>
<feature type="transmembrane region" description="Helical" evidence="2">
    <location>
        <begin position="99"/>
        <end position="129"/>
    </location>
</feature>
<feature type="chain" id="PRO_5035934015" description="Protein tweety homolog" evidence="3">
    <location>
        <begin position="24"/>
        <end position="762"/>
    </location>
</feature>
<keyword evidence="2" id="KW-0812">Transmembrane</keyword>
<feature type="compositionally biased region" description="Basic and acidic residues" evidence="1">
    <location>
        <begin position="730"/>
        <end position="745"/>
    </location>
</feature>
<evidence type="ECO:0000313" key="5">
    <source>
        <dbReference type="Proteomes" id="UP000494206"/>
    </source>
</evidence>